<name>A0A1D6JRD3_MAIZE</name>
<proteinExistence type="predicted"/>
<reference evidence="1" key="1">
    <citation type="submission" date="2015-12" db="EMBL/GenBank/DDBJ databases">
        <title>Update maize B73 reference genome by single molecule sequencing technologies.</title>
        <authorList>
            <consortium name="Maize Genome Sequencing Project"/>
            <person name="Ware D."/>
        </authorList>
    </citation>
    <scope>NUCLEOTIDE SEQUENCE [LARGE SCALE GENOMIC DNA]</scope>
    <source>
        <tissue evidence="1">Seedling</tissue>
    </source>
</reference>
<gene>
    <name evidence="1" type="ORF">ZEAMMB73_Zm00001d028033</name>
</gene>
<sequence>MIIKTLKAPILRALKPSSLPAAGDGARSPTKPAHQCHDGDVLSNDASFFDAREPLDAWELVDDGARRRPATRYWGSPPSGGGRANIGTHDDNEGCDGFVSVSHIRLHVKHAPDLPDEQQDFGILIG</sequence>
<dbReference type="ExpressionAtlas" id="A0A1D6JRD3">
    <property type="expression patterns" value="baseline and differential"/>
</dbReference>
<evidence type="ECO:0000313" key="1">
    <source>
        <dbReference type="EMBL" id="ONL94507.1"/>
    </source>
</evidence>
<accession>A0A1D6JRD3</accession>
<protein>
    <submittedName>
        <fullName evidence="1">Uncharacterized protein</fullName>
    </submittedName>
</protein>
<organism evidence="1">
    <name type="scientific">Zea mays</name>
    <name type="common">Maize</name>
    <dbReference type="NCBI Taxonomy" id="4577"/>
    <lineage>
        <taxon>Eukaryota</taxon>
        <taxon>Viridiplantae</taxon>
        <taxon>Streptophyta</taxon>
        <taxon>Embryophyta</taxon>
        <taxon>Tracheophyta</taxon>
        <taxon>Spermatophyta</taxon>
        <taxon>Magnoliopsida</taxon>
        <taxon>Liliopsida</taxon>
        <taxon>Poales</taxon>
        <taxon>Poaceae</taxon>
        <taxon>PACMAD clade</taxon>
        <taxon>Panicoideae</taxon>
        <taxon>Andropogonodae</taxon>
        <taxon>Andropogoneae</taxon>
        <taxon>Tripsacinae</taxon>
        <taxon>Zea</taxon>
    </lineage>
</organism>
<dbReference type="InParanoid" id="A0A1D6JRD3"/>
<dbReference type="AlphaFoldDB" id="A0A1D6JRD3"/>
<dbReference type="EMBL" id="CM007647">
    <property type="protein sequence ID" value="ONL94507.1"/>
    <property type="molecule type" value="Genomic_DNA"/>
</dbReference>